<keyword evidence="2" id="KW-1185">Reference proteome</keyword>
<dbReference type="AlphaFoldDB" id="W2TFI5"/>
<dbReference type="Proteomes" id="UP000053676">
    <property type="component" value="Unassembled WGS sequence"/>
</dbReference>
<gene>
    <name evidence="1" type="ORF">NECAME_09243</name>
</gene>
<evidence type="ECO:0000313" key="1">
    <source>
        <dbReference type="EMBL" id="ETN80349.1"/>
    </source>
</evidence>
<dbReference type="EMBL" id="KI659126">
    <property type="protein sequence ID" value="ETN80349.1"/>
    <property type="molecule type" value="Genomic_DNA"/>
</dbReference>
<name>W2TFI5_NECAM</name>
<sequence length="70" mass="8368">MLEGRRERDHASPLISQLRRFRDMLRLTIACTENGEKKAKNQSMDGYGTMWRILVRRNDVRLIDQVDQDY</sequence>
<evidence type="ECO:0000313" key="2">
    <source>
        <dbReference type="Proteomes" id="UP000053676"/>
    </source>
</evidence>
<protein>
    <submittedName>
        <fullName evidence="1">Uncharacterized protein</fullName>
    </submittedName>
</protein>
<dbReference type="KEGG" id="nai:NECAME_09243"/>
<organism evidence="1 2">
    <name type="scientific">Necator americanus</name>
    <name type="common">Human hookworm</name>
    <dbReference type="NCBI Taxonomy" id="51031"/>
    <lineage>
        <taxon>Eukaryota</taxon>
        <taxon>Metazoa</taxon>
        <taxon>Ecdysozoa</taxon>
        <taxon>Nematoda</taxon>
        <taxon>Chromadorea</taxon>
        <taxon>Rhabditida</taxon>
        <taxon>Rhabditina</taxon>
        <taxon>Rhabditomorpha</taxon>
        <taxon>Strongyloidea</taxon>
        <taxon>Ancylostomatidae</taxon>
        <taxon>Bunostominae</taxon>
        <taxon>Necator</taxon>
    </lineage>
</organism>
<accession>W2TFI5</accession>
<proteinExistence type="predicted"/>
<reference evidence="2" key="1">
    <citation type="journal article" date="2014" name="Nat. Genet.">
        <title>Genome of the human hookworm Necator americanus.</title>
        <authorList>
            <person name="Tang Y.T."/>
            <person name="Gao X."/>
            <person name="Rosa B.A."/>
            <person name="Abubucker S."/>
            <person name="Hallsworth-Pepin K."/>
            <person name="Martin J."/>
            <person name="Tyagi R."/>
            <person name="Heizer E."/>
            <person name="Zhang X."/>
            <person name="Bhonagiri-Palsikar V."/>
            <person name="Minx P."/>
            <person name="Warren W.C."/>
            <person name="Wang Q."/>
            <person name="Zhan B."/>
            <person name="Hotez P.J."/>
            <person name="Sternberg P.W."/>
            <person name="Dougall A."/>
            <person name="Gaze S.T."/>
            <person name="Mulvenna J."/>
            <person name="Sotillo J."/>
            <person name="Ranganathan S."/>
            <person name="Rabelo E.M."/>
            <person name="Wilson R.K."/>
            <person name="Felgner P.L."/>
            <person name="Bethony J."/>
            <person name="Hawdon J.M."/>
            <person name="Gasser R.B."/>
            <person name="Loukas A."/>
            <person name="Mitreva M."/>
        </authorList>
    </citation>
    <scope>NUCLEOTIDE SEQUENCE [LARGE SCALE GENOMIC DNA]</scope>
</reference>